<dbReference type="Proteomes" id="UP000321800">
    <property type="component" value="Unassembled WGS sequence"/>
</dbReference>
<evidence type="ECO:0000313" key="1">
    <source>
        <dbReference type="EMBL" id="GEL50112.1"/>
    </source>
</evidence>
<sequence>MKILYILFGKSGDALSERGACLCRASIFTRAEKAALYGSVQFSSDRKNFRGKYLRQKIAS</sequence>
<proteinExistence type="predicted"/>
<accession>A0A511FLM5</accession>
<reference evidence="1 2" key="1">
    <citation type="submission" date="2019-07" db="EMBL/GenBank/DDBJ databases">
        <title>Whole genome shotgun sequence of Acetobacter tropicalis NBRC 16470.</title>
        <authorList>
            <person name="Hosoyama A."/>
            <person name="Uohara A."/>
            <person name="Ohji S."/>
            <person name="Ichikawa N."/>
        </authorList>
    </citation>
    <scope>NUCLEOTIDE SEQUENCE [LARGE SCALE GENOMIC DNA]</scope>
    <source>
        <strain evidence="1 2">NBRC 16470</strain>
    </source>
</reference>
<dbReference type="EMBL" id="BJVR01000008">
    <property type="protein sequence ID" value="GEL50112.1"/>
    <property type="molecule type" value="Genomic_DNA"/>
</dbReference>
<dbReference type="AlphaFoldDB" id="A0A511FLM5"/>
<evidence type="ECO:0000313" key="2">
    <source>
        <dbReference type="Proteomes" id="UP000321800"/>
    </source>
</evidence>
<organism evidence="1 2">
    <name type="scientific">Acetobacter tropicalis</name>
    <dbReference type="NCBI Taxonomy" id="104102"/>
    <lineage>
        <taxon>Bacteria</taxon>
        <taxon>Pseudomonadati</taxon>
        <taxon>Pseudomonadota</taxon>
        <taxon>Alphaproteobacteria</taxon>
        <taxon>Acetobacterales</taxon>
        <taxon>Acetobacteraceae</taxon>
        <taxon>Acetobacter</taxon>
    </lineage>
</organism>
<name>A0A511FLM5_9PROT</name>
<gene>
    <name evidence="1" type="ORF">ATR01nite_11870</name>
</gene>
<comment type="caution">
    <text evidence="1">The sequence shown here is derived from an EMBL/GenBank/DDBJ whole genome shotgun (WGS) entry which is preliminary data.</text>
</comment>
<protein>
    <submittedName>
        <fullName evidence="1">Uncharacterized protein</fullName>
    </submittedName>
</protein>